<protein>
    <submittedName>
        <fullName evidence="2">Uncharacterized protein</fullName>
    </submittedName>
</protein>
<name>A0A9P0N519_SPOLI</name>
<keyword evidence="3" id="KW-1185">Reference proteome</keyword>
<reference evidence="2" key="1">
    <citation type="submission" date="2022-02" db="EMBL/GenBank/DDBJ databases">
        <authorList>
            <person name="King R."/>
        </authorList>
    </citation>
    <scope>NUCLEOTIDE SEQUENCE</scope>
</reference>
<sequence>MDADHLTKQNEEIEALSAIYGDDWNMESDKSSDADVAPGQRVPPRPREEPPTCANCDGAHTANNTSCPVFRCETRNPRAGTVARTTTTTTITTTAATSKPATTQPKGKPNAPGSLMAAANEPVAKRRARRGRRRAKKAPPPPLPPLRRPRHCQSWGACCPRDQSARHRRN</sequence>
<proteinExistence type="predicted"/>
<evidence type="ECO:0000313" key="2">
    <source>
        <dbReference type="EMBL" id="CAH1641779.1"/>
    </source>
</evidence>
<dbReference type="InterPro" id="IPR016135">
    <property type="entry name" value="UBQ-conjugating_enzyme/RWD"/>
</dbReference>
<dbReference type="EMBL" id="LR824555">
    <property type="protein sequence ID" value="CAH1641779.1"/>
    <property type="molecule type" value="Genomic_DNA"/>
</dbReference>
<dbReference type="Proteomes" id="UP001153321">
    <property type="component" value="Chromosome 24"/>
</dbReference>
<dbReference type="AlphaFoldDB" id="A0A9P0N519"/>
<evidence type="ECO:0000313" key="3">
    <source>
        <dbReference type="Proteomes" id="UP001153321"/>
    </source>
</evidence>
<feature type="region of interest" description="Disordered" evidence="1">
    <location>
        <begin position="78"/>
        <end position="170"/>
    </location>
</feature>
<feature type="compositionally biased region" description="Low complexity" evidence="1">
    <location>
        <begin position="79"/>
        <end position="103"/>
    </location>
</feature>
<organism evidence="2 3">
    <name type="scientific">Spodoptera littoralis</name>
    <name type="common">Egyptian cotton leafworm</name>
    <dbReference type="NCBI Taxonomy" id="7109"/>
    <lineage>
        <taxon>Eukaryota</taxon>
        <taxon>Metazoa</taxon>
        <taxon>Ecdysozoa</taxon>
        <taxon>Arthropoda</taxon>
        <taxon>Hexapoda</taxon>
        <taxon>Insecta</taxon>
        <taxon>Pterygota</taxon>
        <taxon>Neoptera</taxon>
        <taxon>Endopterygota</taxon>
        <taxon>Lepidoptera</taxon>
        <taxon>Glossata</taxon>
        <taxon>Ditrysia</taxon>
        <taxon>Noctuoidea</taxon>
        <taxon>Noctuidae</taxon>
        <taxon>Amphipyrinae</taxon>
        <taxon>Spodoptera</taxon>
    </lineage>
</organism>
<gene>
    <name evidence="2" type="ORF">SPLIT_LOCUS7135</name>
</gene>
<accession>A0A9P0N519</accession>
<feature type="compositionally biased region" description="Basic residues" evidence="1">
    <location>
        <begin position="125"/>
        <end position="137"/>
    </location>
</feature>
<dbReference type="Gene3D" id="3.10.110.10">
    <property type="entry name" value="Ubiquitin Conjugating Enzyme"/>
    <property type="match status" value="1"/>
</dbReference>
<evidence type="ECO:0000256" key="1">
    <source>
        <dbReference type="SAM" id="MobiDB-lite"/>
    </source>
</evidence>
<feature type="region of interest" description="Disordered" evidence="1">
    <location>
        <begin position="24"/>
        <end position="54"/>
    </location>
</feature>